<comment type="pathway">
    <text evidence="2">Phospholipid metabolism; CDP-diacylglycerol biosynthesis; CDP-diacylglycerol from sn-glycerol 3-phosphate: step 2/3.</text>
</comment>
<dbReference type="SUPFAM" id="SSF69593">
    <property type="entry name" value="Glycerol-3-phosphate (1)-acyltransferase"/>
    <property type="match status" value="1"/>
</dbReference>
<dbReference type="GO" id="GO:0005886">
    <property type="term" value="C:plasma membrane"/>
    <property type="evidence" value="ECO:0007669"/>
    <property type="project" value="TreeGrafter"/>
</dbReference>
<feature type="domain" description="Phospholipid/glycerol acyltransferase" evidence="10">
    <location>
        <begin position="68"/>
        <end position="182"/>
    </location>
</feature>
<evidence type="ECO:0000313" key="12">
    <source>
        <dbReference type="Proteomes" id="UP000509568"/>
    </source>
</evidence>
<organism evidence="11 12">
    <name type="scientific">Pseudomonas eucalypticola</name>
    <dbReference type="NCBI Taxonomy" id="2599595"/>
    <lineage>
        <taxon>Bacteria</taxon>
        <taxon>Pseudomonadati</taxon>
        <taxon>Pseudomonadota</taxon>
        <taxon>Gammaproteobacteria</taxon>
        <taxon>Pseudomonadales</taxon>
        <taxon>Pseudomonadaceae</taxon>
        <taxon>Pseudomonas</taxon>
    </lineage>
</organism>
<dbReference type="UniPathway" id="UPA00557">
    <property type="reaction ID" value="UER00613"/>
</dbReference>
<reference evidence="11 12" key="1">
    <citation type="submission" date="2020-06" db="EMBL/GenBank/DDBJ databases">
        <title>Pseudomonas eucalypticola sp. nov., an endophyte of Eucalyptus dunnii leaves with biocontrol ability of eucalyptus leaf blight.</title>
        <authorList>
            <person name="Liu Y."/>
            <person name="Song Z."/>
            <person name="Zeng H."/>
            <person name="Lu M."/>
            <person name="Wang X."/>
            <person name="Lian X."/>
            <person name="Zhang Q."/>
        </authorList>
    </citation>
    <scope>NUCLEOTIDE SEQUENCE [LARGE SCALE GENOMIC DNA]</scope>
    <source>
        <strain evidence="11 12">NP-1</strain>
    </source>
</reference>
<dbReference type="Proteomes" id="UP000509568">
    <property type="component" value="Chromosome"/>
</dbReference>
<dbReference type="PANTHER" id="PTHR10434:SF11">
    <property type="entry name" value="1-ACYL-SN-GLYCEROL-3-PHOSPHATE ACYLTRANSFERASE"/>
    <property type="match status" value="1"/>
</dbReference>
<dbReference type="AlphaFoldDB" id="A0A7D5D9H9"/>
<comment type="similarity">
    <text evidence="4 9">Belongs to the 1-acyl-sn-glycerol-3-phosphate acyltransferase family.</text>
</comment>
<evidence type="ECO:0000256" key="1">
    <source>
        <dbReference type="ARBA" id="ARBA00001141"/>
    </source>
</evidence>
<evidence type="ECO:0000256" key="7">
    <source>
        <dbReference type="ARBA" id="ARBA00022679"/>
    </source>
</evidence>
<evidence type="ECO:0000256" key="5">
    <source>
        <dbReference type="ARBA" id="ARBA00013211"/>
    </source>
</evidence>
<dbReference type="EC" id="2.3.1.51" evidence="5 9"/>
<proteinExistence type="inferred from homology"/>
<evidence type="ECO:0000256" key="2">
    <source>
        <dbReference type="ARBA" id="ARBA00004728"/>
    </source>
</evidence>
<keyword evidence="9" id="KW-0444">Lipid biosynthesis</keyword>
<evidence type="ECO:0000256" key="4">
    <source>
        <dbReference type="ARBA" id="ARBA00008655"/>
    </source>
</evidence>
<dbReference type="InterPro" id="IPR004552">
    <property type="entry name" value="AGP_acyltrans"/>
</dbReference>
<dbReference type="RefSeq" id="WP_158156718.1">
    <property type="nucleotide sequence ID" value="NZ_CP056030.1"/>
</dbReference>
<keyword evidence="7 9" id="KW-0808">Transferase</keyword>
<dbReference type="SMART" id="SM00563">
    <property type="entry name" value="PlsC"/>
    <property type="match status" value="1"/>
</dbReference>
<evidence type="ECO:0000256" key="6">
    <source>
        <dbReference type="ARBA" id="ARBA00016139"/>
    </source>
</evidence>
<evidence type="ECO:0000256" key="9">
    <source>
        <dbReference type="RuleBase" id="RU361267"/>
    </source>
</evidence>
<comment type="domain">
    <text evidence="9">The HXXXXD motif is essential for acyltransferase activity and may constitute the binding site for the phosphate moiety of the glycerol-3-phosphate.</text>
</comment>
<evidence type="ECO:0000313" key="11">
    <source>
        <dbReference type="EMBL" id="QKZ06132.1"/>
    </source>
</evidence>
<dbReference type="CDD" id="cd07989">
    <property type="entry name" value="LPLAT_AGPAT-like"/>
    <property type="match status" value="1"/>
</dbReference>
<dbReference type="NCBIfam" id="TIGR00530">
    <property type="entry name" value="AGP_acyltrn"/>
    <property type="match status" value="1"/>
</dbReference>
<keyword evidence="9" id="KW-0594">Phospholipid biosynthesis</keyword>
<dbReference type="GO" id="GO:0016024">
    <property type="term" value="P:CDP-diacylglycerol biosynthetic process"/>
    <property type="evidence" value="ECO:0007669"/>
    <property type="project" value="UniProtKB-UniPathway"/>
</dbReference>
<comment type="pathway">
    <text evidence="3">Lipid metabolism.</text>
</comment>
<evidence type="ECO:0000256" key="3">
    <source>
        <dbReference type="ARBA" id="ARBA00005189"/>
    </source>
</evidence>
<dbReference type="PANTHER" id="PTHR10434">
    <property type="entry name" value="1-ACYL-SN-GLYCEROL-3-PHOSPHATE ACYLTRANSFERASE"/>
    <property type="match status" value="1"/>
</dbReference>
<dbReference type="GO" id="GO:0006654">
    <property type="term" value="P:phosphatidic acid biosynthetic process"/>
    <property type="evidence" value="ECO:0007669"/>
    <property type="project" value="TreeGrafter"/>
</dbReference>
<dbReference type="EMBL" id="CP056030">
    <property type="protein sequence ID" value="QKZ06132.1"/>
    <property type="molecule type" value="Genomic_DNA"/>
</dbReference>
<gene>
    <name evidence="11" type="ORF">HWQ56_21090</name>
</gene>
<dbReference type="Pfam" id="PF01553">
    <property type="entry name" value="Acyltransferase"/>
    <property type="match status" value="1"/>
</dbReference>
<keyword evidence="9" id="KW-0443">Lipid metabolism</keyword>
<dbReference type="KEGG" id="pez:HWQ56_21090"/>
<accession>A0A7D5D9H9</accession>
<evidence type="ECO:0000259" key="10">
    <source>
        <dbReference type="SMART" id="SM00563"/>
    </source>
</evidence>
<name>A0A7D5D9H9_9PSED</name>
<keyword evidence="12" id="KW-1185">Reference proteome</keyword>
<evidence type="ECO:0000256" key="8">
    <source>
        <dbReference type="ARBA" id="ARBA00023315"/>
    </source>
</evidence>
<dbReference type="InterPro" id="IPR002123">
    <property type="entry name" value="Plipid/glycerol_acylTrfase"/>
</dbReference>
<comment type="catalytic activity">
    <reaction evidence="1 9">
        <text>a 1-acyl-sn-glycero-3-phosphate + an acyl-CoA = a 1,2-diacyl-sn-glycero-3-phosphate + CoA</text>
        <dbReference type="Rhea" id="RHEA:19709"/>
        <dbReference type="ChEBI" id="CHEBI:57287"/>
        <dbReference type="ChEBI" id="CHEBI:57970"/>
        <dbReference type="ChEBI" id="CHEBI:58342"/>
        <dbReference type="ChEBI" id="CHEBI:58608"/>
        <dbReference type="EC" id="2.3.1.51"/>
    </reaction>
</comment>
<keyword evidence="9" id="KW-1208">Phospholipid metabolism</keyword>
<protein>
    <recommendedName>
        <fullName evidence="6 9">1-acyl-sn-glycerol-3-phosphate acyltransferase</fullName>
        <ecNumber evidence="5 9">2.3.1.51</ecNumber>
    </recommendedName>
</protein>
<sequence length="239" mass="26971">MLFIVRMFLMGLHFLAVGGVGLLIGLCRPFHPDNSRVFARLYSRPAIRILGLTLDAQVRPLFEQPPGCVIIANHQSNYDLFVLGQVVPRRTVCIGKKSLKWVPFFGQLFWLGGNVLINRGNAYQARRALQTTTRTLKRDTSIWVFPEGTRNQGSELLAFKKGAFQMAIDAGVPIVPLCVSRYARSVRWNRWRAGRVAVRSLPAIPTQGLTSKDIPALMQQCREQMQACIDELERQLQHA</sequence>
<dbReference type="GO" id="GO:0003841">
    <property type="term" value="F:1-acylglycerol-3-phosphate O-acyltransferase activity"/>
    <property type="evidence" value="ECO:0007669"/>
    <property type="project" value="UniProtKB-UniRule"/>
</dbReference>
<keyword evidence="8 9" id="KW-0012">Acyltransferase</keyword>